<dbReference type="Pfam" id="PF10346">
    <property type="entry name" value="Con-6"/>
    <property type="match status" value="1"/>
</dbReference>
<sequence length="67" mass="7464">MPQPRNIKKDAALEGMHETAEEKSNQARGHKANLNNPNTSDKSKQHSKQALKDLGGEDAFYSKTDKK</sequence>
<dbReference type="InterPro" id="IPR018824">
    <property type="entry name" value="Conidiation-specific_6"/>
</dbReference>
<dbReference type="Proteomes" id="UP001197093">
    <property type="component" value="Unassembled WGS sequence"/>
</dbReference>
<feature type="compositionally biased region" description="Basic and acidic residues" evidence="1">
    <location>
        <begin position="7"/>
        <end position="25"/>
    </location>
</feature>
<reference evidence="2" key="1">
    <citation type="submission" date="2023-02" db="EMBL/GenBank/DDBJ databases">
        <authorList>
            <person name="Palmer J.M."/>
        </authorList>
    </citation>
    <scope>NUCLEOTIDE SEQUENCE</scope>
    <source>
        <strain evidence="2">FW57</strain>
    </source>
</reference>
<comment type="caution">
    <text evidence="2">The sequence shown here is derived from an EMBL/GenBank/DDBJ whole genome shotgun (WGS) entry which is preliminary data.</text>
</comment>
<proteinExistence type="predicted"/>
<feature type="region of interest" description="Disordered" evidence="1">
    <location>
        <begin position="1"/>
        <end position="67"/>
    </location>
</feature>
<dbReference type="AlphaFoldDB" id="A0AAD4ENU6"/>
<evidence type="ECO:0000256" key="1">
    <source>
        <dbReference type="SAM" id="MobiDB-lite"/>
    </source>
</evidence>
<protein>
    <submittedName>
        <fullName evidence="2">Uncharacterized protein</fullName>
    </submittedName>
</protein>
<keyword evidence="3" id="KW-1185">Reference proteome</keyword>
<name>A0AAD4ENU6_9PEZI</name>
<evidence type="ECO:0000313" key="2">
    <source>
        <dbReference type="EMBL" id="KAG7284526.1"/>
    </source>
</evidence>
<evidence type="ECO:0000313" key="3">
    <source>
        <dbReference type="Proteomes" id="UP001197093"/>
    </source>
</evidence>
<organism evidence="2 3">
    <name type="scientific">Staphylotrichum longicolle</name>
    <dbReference type="NCBI Taxonomy" id="669026"/>
    <lineage>
        <taxon>Eukaryota</taxon>
        <taxon>Fungi</taxon>
        <taxon>Dikarya</taxon>
        <taxon>Ascomycota</taxon>
        <taxon>Pezizomycotina</taxon>
        <taxon>Sordariomycetes</taxon>
        <taxon>Sordariomycetidae</taxon>
        <taxon>Sordariales</taxon>
        <taxon>Chaetomiaceae</taxon>
        <taxon>Staphylotrichum</taxon>
    </lineage>
</organism>
<accession>A0AAD4ENU6</accession>
<dbReference type="EMBL" id="JAHCVI010000006">
    <property type="protein sequence ID" value="KAG7284526.1"/>
    <property type="molecule type" value="Genomic_DNA"/>
</dbReference>
<gene>
    <name evidence="2" type="ORF">NEMBOFW57_010901</name>
</gene>